<dbReference type="Gene3D" id="1.20.1280.50">
    <property type="match status" value="1"/>
</dbReference>
<dbReference type="AlphaFoldDB" id="A0A6P8BX65"/>
<gene>
    <name evidence="3" type="primary">LOC116188882</name>
</gene>
<proteinExistence type="predicted"/>
<dbReference type="Pfam" id="PF00646">
    <property type="entry name" value="F-box"/>
    <property type="match status" value="1"/>
</dbReference>
<dbReference type="InterPro" id="IPR050796">
    <property type="entry name" value="SCF_F-box_component"/>
</dbReference>
<keyword evidence="2" id="KW-1185">Reference proteome</keyword>
<feature type="domain" description="F-box" evidence="1">
    <location>
        <begin position="12"/>
        <end position="66"/>
    </location>
</feature>
<dbReference type="Proteomes" id="UP000515151">
    <property type="component" value="Chromosome 8"/>
</dbReference>
<organism evidence="2 3">
    <name type="scientific">Punica granatum</name>
    <name type="common">Pomegranate</name>
    <dbReference type="NCBI Taxonomy" id="22663"/>
    <lineage>
        <taxon>Eukaryota</taxon>
        <taxon>Viridiplantae</taxon>
        <taxon>Streptophyta</taxon>
        <taxon>Embryophyta</taxon>
        <taxon>Tracheophyta</taxon>
        <taxon>Spermatophyta</taxon>
        <taxon>Magnoliopsida</taxon>
        <taxon>eudicotyledons</taxon>
        <taxon>Gunneridae</taxon>
        <taxon>Pentapetalae</taxon>
        <taxon>rosids</taxon>
        <taxon>malvids</taxon>
        <taxon>Myrtales</taxon>
        <taxon>Lythraceae</taxon>
        <taxon>Punica</taxon>
    </lineage>
</organism>
<evidence type="ECO:0000313" key="2">
    <source>
        <dbReference type="Proteomes" id="UP000515151"/>
    </source>
</evidence>
<dbReference type="OrthoDB" id="1748835at2759"/>
<dbReference type="SMART" id="SM00256">
    <property type="entry name" value="FBOX"/>
    <property type="match status" value="1"/>
</dbReference>
<dbReference type="SUPFAM" id="SSF81383">
    <property type="entry name" value="F-box domain"/>
    <property type="match status" value="1"/>
</dbReference>
<sequence length="233" mass="27216">MEETTSVVMEDDPETPSLPMELWTEILLRIPAKDLLKVEVVCRSWHNLIRRSRSFAQSHNEHWRSRLRGSVFEWGNEICYSSCSRLYRFKYLERAEKRTNKFPVKGGRLIEDTGSKEICVLSSCDGLLLLRTGGEGQPCRQLLIYNPITGSYKNLPVNDPDYFSCDRWAINRFGGTLSTVNYQVFGIVYDARENMRWMCYCCYQFKLHKCDNNGDEGKLELKELDMPRPPGWF</sequence>
<dbReference type="PANTHER" id="PTHR31672:SF13">
    <property type="entry name" value="F-BOX PROTEIN CPR30-LIKE"/>
    <property type="match status" value="1"/>
</dbReference>
<dbReference type="GeneID" id="116188882"/>
<reference evidence="2" key="1">
    <citation type="journal article" date="2020" name="Plant Biotechnol. J.">
        <title>The pomegranate (Punica granatum L.) draft genome dissects genetic divergence between soft- and hard-seeded cultivars.</title>
        <authorList>
            <person name="Luo X."/>
            <person name="Li H."/>
            <person name="Wu Z."/>
            <person name="Yao W."/>
            <person name="Zhao P."/>
            <person name="Cao D."/>
            <person name="Yu H."/>
            <person name="Li K."/>
            <person name="Poudel K."/>
            <person name="Zhao D."/>
            <person name="Zhang F."/>
            <person name="Xia X."/>
            <person name="Chen L."/>
            <person name="Wang Q."/>
            <person name="Jing D."/>
            <person name="Cao S."/>
        </authorList>
    </citation>
    <scope>NUCLEOTIDE SEQUENCE [LARGE SCALE GENOMIC DNA]</scope>
    <source>
        <strain evidence="2">cv. Tunisia</strain>
    </source>
</reference>
<dbReference type="InterPro" id="IPR036047">
    <property type="entry name" value="F-box-like_dom_sf"/>
</dbReference>
<dbReference type="RefSeq" id="XP_031374201.1">
    <property type="nucleotide sequence ID" value="XM_031518341.1"/>
</dbReference>
<reference evidence="3" key="2">
    <citation type="submission" date="2025-08" db="UniProtKB">
        <authorList>
            <consortium name="RefSeq"/>
        </authorList>
    </citation>
    <scope>IDENTIFICATION</scope>
    <source>
        <tissue evidence="3">Leaf</tissue>
    </source>
</reference>
<evidence type="ECO:0000313" key="3">
    <source>
        <dbReference type="RefSeq" id="XP_031374201.1"/>
    </source>
</evidence>
<name>A0A6P8BX65_PUNGR</name>
<protein>
    <submittedName>
        <fullName evidence="3">F-box/kelch-repeat protein At3g17530-like</fullName>
    </submittedName>
</protein>
<accession>A0A6P8BX65</accession>
<dbReference type="InterPro" id="IPR001810">
    <property type="entry name" value="F-box_dom"/>
</dbReference>
<dbReference type="PANTHER" id="PTHR31672">
    <property type="entry name" value="BNACNNG10540D PROTEIN"/>
    <property type="match status" value="1"/>
</dbReference>
<evidence type="ECO:0000259" key="1">
    <source>
        <dbReference type="PROSITE" id="PS50181"/>
    </source>
</evidence>
<dbReference type="PROSITE" id="PS50181">
    <property type="entry name" value="FBOX"/>
    <property type="match status" value="1"/>
</dbReference>